<comment type="caution">
    <text evidence="2">The sequence shown here is derived from an EMBL/GenBank/DDBJ whole genome shotgun (WGS) entry which is preliminary data.</text>
</comment>
<organism evidence="2 3">
    <name type="scientific">Methanogenium marinum</name>
    <dbReference type="NCBI Taxonomy" id="348610"/>
    <lineage>
        <taxon>Archaea</taxon>
        <taxon>Methanobacteriati</taxon>
        <taxon>Methanobacteriota</taxon>
        <taxon>Stenosarchaea group</taxon>
        <taxon>Methanomicrobia</taxon>
        <taxon>Methanomicrobiales</taxon>
        <taxon>Methanomicrobiaceae</taxon>
        <taxon>Methanogenium</taxon>
    </lineage>
</organism>
<evidence type="ECO:0000256" key="1">
    <source>
        <dbReference type="SAM" id="MobiDB-lite"/>
    </source>
</evidence>
<keyword evidence="3" id="KW-1185">Reference proteome</keyword>
<reference evidence="2" key="1">
    <citation type="submission" date="2022-01" db="EMBL/GenBank/DDBJ databases">
        <title>Draft genome of Methanogenium marinum DSM 15558.</title>
        <authorList>
            <person name="Chen S.-C."/>
            <person name="You Y.-T."/>
        </authorList>
    </citation>
    <scope>NUCLEOTIDE SEQUENCE</scope>
    <source>
        <strain evidence="2">DSM 15558</strain>
    </source>
</reference>
<dbReference type="RefSeq" id="WP_274923708.1">
    <property type="nucleotide sequence ID" value="NZ_JAKELO010000001.1"/>
</dbReference>
<dbReference type="AlphaFoldDB" id="A0A9Q4PW68"/>
<sequence length="391" mass="44584">MQLPRGTLHSVKKEIQASILFKEISKQKFTGHCNIYIISGTASVVFREGRCILAKTGQFCGFDAFKRVEMDHSNVSAELYTFSDTQIGLSIEFNTDCTVVFPKKTLLPKKNDETEQIPESKILAEVKRQQRSKEPVSQGAKKNGNTFFEFLPTVNPKIRKPKSDFQIPRGKFVAIQKSVPLLNVIRFAEDKNFTGYMVIDIGARKASIIFRSGMCIMIDYPPKYGEEAAHNIQQEFEKRVTAELYDLSHQQMDLTLEFNEGYWANNWTKGTGVSITSISKGIIEEKIRIIEENEPNQSTTYDPKGDVNKSQSSESVDITEISNDSVQIADTPDKKEMDEFAKEVNSLENMDMELMESRVRENFKDVIKELDLEYLIIDTKAEKKRIGDIHE</sequence>
<evidence type="ECO:0000313" key="2">
    <source>
        <dbReference type="EMBL" id="MDE4907046.1"/>
    </source>
</evidence>
<dbReference type="Proteomes" id="UP001143747">
    <property type="component" value="Unassembled WGS sequence"/>
</dbReference>
<feature type="region of interest" description="Disordered" evidence="1">
    <location>
        <begin position="293"/>
        <end position="316"/>
    </location>
</feature>
<dbReference type="EMBL" id="JAKELO010000001">
    <property type="protein sequence ID" value="MDE4907046.1"/>
    <property type="molecule type" value="Genomic_DNA"/>
</dbReference>
<gene>
    <name evidence="2" type="ORF">L0665_00185</name>
</gene>
<evidence type="ECO:0000313" key="3">
    <source>
        <dbReference type="Proteomes" id="UP001143747"/>
    </source>
</evidence>
<accession>A0A9Q4PW68</accession>
<proteinExistence type="predicted"/>
<name>A0A9Q4PW68_9EURY</name>
<protein>
    <submittedName>
        <fullName evidence="2">Uncharacterized protein</fullName>
    </submittedName>
</protein>